<protein>
    <submittedName>
        <fullName evidence="1">Uncharacterized protein</fullName>
    </submittedName>
</protein>
<sequence length="135" mass="15565">MATSTIEIKNCEKIATSFELSNVQGFIPLFTRVYLETPNGKSTEKPVAVTPPLNTNASIIKTSPFSHYHGLLYYETFLNYKNVDSSELDALIERLDFSYKVYDCKDKAIEIKEYDNFKKIESKKLLYFTKIIDIL</sequence>
<evidence type="ECO:0000313" key="1">
    <source>
        <dbReference type="EMBL" id="TPD69947.1"/>
    </source>
</evidence>
<keyword evidence="2" id="KW-1185">Reference proteome</keyword>
<dbReference type="AlphaFoldDB" id="A0A501QCQ7"/>
<evidence type="ECO:0000313" key="2">
    <source>
        <dbReference type="Proteomes" id="UP000319175"/>
    </source>
</evidence>
<dbReference type="EMBL" id="VFJE01000053">
    <property type="protein sequence ID" value="TPD69947.1"/>
    <property type="molecule type" value="Genomic_DNA"/>
</dbReference>
<organism evidence="1 2">
    <name type="scientific">Flavobacterium microcysteis</name>
    <dbReference type="NCBI Taxonomy" id="2596891"/>
    <lineage>
        <taxon>Bacteria</taxon>
        <taxon>Pseudomonadati</taxon>
        <taxon>Bacteroidota</taxon>
        <taxon>Flavobacteriia</taxon>
        <taxon>Flavobacteriales</taxon>
        <taxon>Flavobacteriaceae</taxon>
        <taxon>Flavobacterium</taxon>
    </lineage>
</organism>
<dbReference type="OrthoDB" id="9888616at2"/>
<gene>
    <name evidence="1" type="ORF">FJA49_08555</name>
</gene>
<comment type="caution">
    <text evidence="1">The sequence shown here is derived from an EMBL/GenBank/DDBJ whole genome shotgun (WGS) entry which is preliminary data.</text>
</comment>
<reference evidence="1 2" key="1">
    <citation type="submission" date="2019-06" db="EMBL/GenBank/DDBJ databases">
        <title>Flavobacterium sp. MaA-Y11 from geoumgang.</title>
        <authorList>
            <person name="Jeong S."/>
        </authorList>
    </citation>
    <scope>NUCLEOTIDE SEQUENCE [LARGE SCALE GENOMIC DNA]</scope>
    <source>
        <strain evidence="1 2">MaA-Y11</strain>
    </source>
</reference>
<dbReference type="Proteomes" id="UP000319175">
    <property type="component" value="Unassembled WGS sequence"/>
</dbReference>
<name>A0A501QCQ7_9FLAO</name>
<dbReference type="RefSeq" id="WP_140000553.1">
    <property type="nucleotide sequence ID" value="NZ_VFJE01000053.1"/>
</dbReference>
<proteinExistence type="predicted"/>
<accession>A0A501QCQ7</accession>